<feature type="compositionally biased region" description="Low complexity" evidence="1">
    <location>
        <begin position="1"/>
        <end position="21"/>
    </location>
</feature>
<proteinExistence type="predicted"/>
<dbReference type="OrthoDB" id="784446at2759"/>
<sequence length="215" mass="24511">MSKMPPALKSSKPPLPAMRSPTRLRSRPPLRPTTNTFQTPPRSITRSELPKRRLNGEECEALRPEYHTISAELRALARMVNQEIGKEDEADKENHSLKPGRPLFERGKFYEEYSARRNERLKKRKGGETGEEEEEKTRPMSSSYGLGVRVESAKKRGVQSGRKSVPASPVLEERRQTLTPAPTSRYMLRSRKGRDETKPPPALMSSTAERRSKRC</sequence>
<evidence type="ECO:0000256" key="1">
    <source>
        <dbReference type="SAM" id="MobiDB-lite"/>
    </source>
</evidence>
<feature type="region of interest" description="Disordered" evidence="1">
    <location>
        <begin position="84"/>
        <end position="215"/>
    </location>
</feature>
<name>A0A9P0VN12_CUSEU</name>
<dbReference type="AlphaFoldDB" id="A0A9P0VN12"/>
<accession>A0A9P0VN12</accession>
<gene>
    <name evidence="2" type="ORF">CEURO_LOCUS203</name>
</gene>
<keyword evidence="3" id="KW-1185">Reference proteome</keyword>
<reference evidence="2" key="1">
    <citation type="submission" date="2022-07" db="EMBL/GenBank/DDBJ databases">
        <authorList>
            <person name="Macas J."/>
            <person name="Novak P."/>
            <person name="Neumann P."/>
        </authorList>
    </citation>
    <scope>NUCLEOTIDE SEQUENCE</scope>
</reference>
<organism evidence="2 3">
    <name type="scientific">Cuscuta europaea</name>
    <name type="common">European dodder</name>
    <dbReference type="NCBI Taxonomy" id="41803"/>
    <lineage>
        <taxon>Eukaryota</taxon>
        <taxon>Viridiplantae</taxon>
        <taxon>Streptophyta</taxon>
        <taxon>Embryophyta</taxon>
        <taxon>Tracheophyta</taxon>
        <taxon>Spermatophyta</taxon>
        <taxon>Magnoliopsida</taxon>
        <taxon>eudicotyledons</taxon>
        <taxon>Gunneridae</taxon>
        <taxon>Pentapetalae</taxon>
        <taxon>asterids</taxon>
        <taxon>lamiids</taxon>
        <taxon>Solanales</taxon>
        <taxon>Convolvulaceae</taxon>
        <taxon>Cuscuteae</taxon>
        <taxon>Cuscuta</taxon>
        <taxon>Cuscuta subgen. Cuscuta</taxon>
    </lineage>
</organism>
<dbReference type="PANTHER" id="PTHR37259">
    <property type="entry name" value="OS07G0474300 PROTEIN"/>
    <property type="match status" value="1"/>
</dbReference>
<feature type="region of interest" description="Disordered" evidence="1">
    <location>
        <begin position="1"/>
        <end position="57"/>
    </location>
</feature>
<dbReference type="EMBL" id="CAMAPE010000001">
    <property type="protein sequence ID" value="CAH9051328.1"/>
    <property type="molecule type" value="Genomic_DNA"/>
</dbReference>
<comment type="caution">
    <text evidence="2">The sequence shown here is derived from an EMBL/GenBank/DDBJ whole genome shotgun (WGS) entry which is preliminary data.</text>
</comment>
<feature type="compositionally biased region" description="Basic and acidic residues" evidence="1">
    <location>
        <begin position="48"/>
        <end position="57"/>
    </location>
</feature>
<protein>
    <submittedName>
        <fullName evidence="2">Uncharacterized protein</fullName>
    </submittedName>
</protein>
<dbReference type="PANTHER" id="PTHR37259:SF2">
    <property type="entry name" value="OS07G0474300 PROTEIN"/>
    <property type="match status" value="1"/>
</dbReference>
<dbReference type="Proteomes" id="UP001152484">
    <property type="component" value="Unassembled WGS sequence"/>
</dbReference>
<feature type="compositionally biased region" description="Polar residues" evidence="1">
    <location>
        <begin position="35"/>
        <end position="46"/>
    </location>
</feature>
<evidence type="ECO:0000313" key="3">
    <source>
        <dbReference type="Proteomes" id="UP001152484"/>
    </source>
</evidence>
<feature type="compositionally biased region" description="Basic and acidic residues" evidence="1">
    <location>
        <begin position="103"/>
        <end position="118"/>
    </location>
</feature>
<evidence type="ECO:0000313" key="2">
    <source>
        <dbReference type="EMBL" id="CAH9051328.1"/>
    </source>
</evidence>
<feature type="compositionally biased region" description="Basic and acidic residues" evidence="1">
    <location>
        <begin position="84"/>
        <end position="96"/>
    </location>
</feature>